<evidence type="ECO:0008006" key="3">
    <source>
        <dbReference type="Google" id="ProtNLM"/>
    </source>
</evidence>
<dbReference type="Gene3D" id="1.20.1280.50">
    <property type="match status" value="1"/>
</dbReference>
<accession>A0A8H4QKN5</accession>
<protein>
    <recommendedName>
        <fullName evidence="3">F-box domain-containing protein</fullName>
    </recommendedName>
</protein>
<keyword evidence="2" id="KW-1185">Reference proteome</keyword>
<sequence length="503" mass="57442">MQNDSHLWISLRTASERNSVNALPPELLWRIFMINTERQEDLDKWFHVNRLDTARSCSQVCRLWRTLLLQSSSVWGRLLDIQSFEHAADEWMEAVVSRIGDAPLWIIGYVSDSTRPFILSILSSKWQNVQVLVVNDKDLFTDKILPAWSFLEREAPTLEVFKLQSKPFFDESGPRCILPFSPLFNNHAPLLRIFSTHTFQLCPPSPWLSNLHHIRFSVEHSAPFILSALKSMPLLRHLFISGNERRHISQTEDGNLEKTHLPLLETLWINQSSTQELSLLLESITLPPMHRALRTLYIPIVGEAPLNQPQDRVHRASAKWIHTYMASRPPRYLTLNHCSHYFVLQDDWRGSEGMEVNLIYDSHSHLSIKNIADSPHFAAVEKLCLLMSDSPSWRALRPLYEALRSINHLDASGQGIGALFHGMLEFSLFPCLHTLEVSDAKDDRSGEESVIPKIIRFLEYRASTAYPVSVLDLSFLNTGGVSDINKGRLGEISGLSVKFPEDG</sequence>
<gene>
    <name evidence="1" type="ORF">D9613_011864</name>
</gene>
<reference evidence="1 2" key="1">
    <citation type="submission" date="2019-12" db="EMBL/GenBank/DDBJ databases">
        <authorList>
            <person name="Floudas D."/>
            <person name="Bentzer J."/>
            <person name="Ahren D."/>
            <person name="Johansson T."/>
            <person name="Persson P."/>
            <person name="Tunlid A."/>
        </authorList>
    </citation>
    <scope>NUCLEOTIDE SEQUENCE [LARGE SCALE GENOMIC DNA]</scope>
    <source>
        <strain evidence="1 2">CBS 102.39</strain>
    </source>
</reference>
<evidence type="ECO:0000313" key="1">
    <source>
        <dbReference type="EMBL" id="KAF4612648.1"/>
    </source>
</evidence>
<name>A0A8H4QKN5_9AGAR</name>
<evidence type="ECO:0000313" key="2">
    <source>
        <dbReference type="Proteomes" id="UP000521872"/>
    </source>
</evidence>
<dbReference type="Proteomes" id="UP000521872">
    <property type="component" value="Unassembled WGS sequence"/>
</dbReference>
<organism evidence="1 2">
    <name type="scientific">Agrocybe pediades</name>
    <dbReference type="NCBI Taxonomy" id="84607"/>
    <lineage>
        <taxon>Eukaryota</taxon>
        <taxon>Fungi</taxon>
        <taxon>Dikarya</taxon>
        <taxon>Basidiomycota</taxon>
        <taxon>Agaricomycotina</taxon>
        <taxon>Agaricomycetes</taxon>
        <taxon>Agaricomycetidae</taxon>
        <taxon>Agaricales</taxon>
        <taxon>Agaricineae</taxon>
        <taxon>Strophariaceae</taxon>
        <taxon>Agrocybe</taxon>
    </lineage>
</organism>
<comment type="caution">
    <text evidence="1">The sequence shown here is derived from an EMBL/GenBank/DDBJ whole genome shotgun (WGS) entry which is preliminary data.</text>
</comment>
<proteinExistence type="predicted"/>
<dbReference type="EMBL" id="JAACJL010000047">
    <property type="protein sequence ID" value="KAF4612648.1"/>
    <property type="molecule type" value="Genomic_DNA"/>
</dbReference>
<dbReference type="SUPFAM" id="SSF52047">
    <property type="entry name" value="RNI-like"/>
    <property type="match status" value="1"/>
</dbReference>
<dbReference type="AlphaFoldDB" id="A0A8H4QKN5"/>